<evidence type="ECO:0000313" key="1">
    <source>
        <dbReference type="EMBL" id="WGL95587.1"/>
    </source>
</evidence>
<reference evidence="1" key="1">
    <citation type="submission" date="2023-04" db="EMBL/GenBank/DDBJ databases">
        <title>Genome dynamics across the evolutionary transition to endosymbiosis.</title>
        <authorList>
            <person name="Siozios S."/>
            <person name="Nadal-Jimenez P."/>
            <person name="Azagi T."/>
            <person name="Sprong H."/>
            <person name="Frost C.L."/>
            <person name="Parratt S.R."/>
            <person name="Taylor G."/>
            <person name="Brettell L."/>
            <person name="Lew K.C."/>
            <person name="Croft L."/>
            <person name="King K.C."/>
            <person name="Brockhurst M.A."/>
            <person name="Hypsa V."/>
            <person name="Novakova E."/>
            <person name="Darby A.C."/>
            <person name="Hurst G.D.D."/>
        </authorList>
    </citation>
    <scope>NUCLEOTIDE SEQUENCE</scope>
    <source>
        <strain evidence="1">AIh</strain>
    </source>
</reference>
<protein>
    <submittedName>
        <fullName evidence="1">Uncharacterized protein</fullName>
    </submittedName>
</protein>
<gene>
    <name evidence="1" type="ORF">QE207_02890</name>
</gene>
<organism evidence="1 2">
    <name type="scientific">Arsenophonus nasoniae</name>
    <name type="common">son-killer infecting Nasonia vitripennis</name>
    <dbReference type="NCBI Taxonomy" id="638"/>
    <lineage>
        <taxon>Bacteria</taxon>
        <taxon>Pseudomonadati</taxon>
        <taxon>Pseudomonadota</taxon>
        <taxon>Gammaproteobacteria</taxon>
        <taxon>Enterobacterales</taxon>
        <taxon>Morganellaceae</taxon>
        <taxon>Arsenophonus</taxon>
    </lineage>
</organism>
<sequence>MSIAALKIKDNTMFDSKKRLKKALKENIGNYTISRDGHVASRREDILQAIAEQIEKLDQLQPDDNQKEKK</sequence>
<name>A0AA95GCC1_9GAMM</name>
<dbReference type="AlphaFoldDB" id="A0AA95GCC1"/>
<dbReference type="EMBL" id="CP123498">
    <property type="protein sequence ID" value="WGL95587.1"/>
    <property type="molecule type" value="Genomic_DNA"/>
</dbReference>
<proteinExistence type="predicted"/>
<evidence type="ECO:0000313" key="2">
    <source>
        <dbReference type="Proteomes" id="UP001177597"/>
    </source>
</evidence>
<accession>A0AA95GCC1</accession>
<dbReference type="RefSeq" id="WP_280629461.1">
    <property type="nucleotide sequence ID" value="NZ_CP123498.1"/>
</dbReference>
<dbReference type="Proteomes" id="UP001177597">
    <property type="component" value="Chromosome"/>
</dbReference>